<keyword evidence="1" id="KW-0805">Transcription regulation</keyword>
<dbReference type="InterPro" id="IPR011075">
    <property type="entry name" value="TetR_C"/>
</dbReference>
<keyword evidence="7" id="KW-1185">Reference proteome</keyword>
<evidence type="ECO:0000256" key="4">
    <source>
        <dbReference type="PROSITE-ProRule" id="PRU00335"/>
    </source>
</evidence>
<keyword evidence="3" id="KW-0804">Transcription</keyword>
<feature type="domain" description="HTH tetR-type" evidence="5">
    <location>
        <begin position="55"/>
        <end position="115"/>
    </location>
</feature>
<gene>
    <name evidence="6" type="ORF">GCM10020366_47350</name>
</gene>
<dbReference type="PANTHER" id="PTHR47506:SF1">
    <property type="entry name" value="HTH-TYPE TRANSCRIPTIONAL REGULATOR YJDC"/>
    <property type="match status" value="1"/>
</dbReference>
<dbReference type="Proteomes" id="UP001500483">
    <property type="component" value="Unassembled WGS sequence"/>
</dbReference>
<evidence type="ECO:0000256" key="2">
    <source>
        <dbReference type="ARBA" id="ARBA00023125"/>
    </source>
</evidence>
<dbReference type="Pfam" id="PF00440">
    <property type="entry name" value="TetR_N"/>
    <property type="match status" value="1"/>
</dbReference>
<dbReference type="PROSITE" id="PS01081">
    <property type="entry name" value="HTH_TETR_1"/>
    <property type="match status" value="1"/>
</dbReference>
<dbReference type="Gene3D" id="1.10.357.10">
    <property type="entry name" value="Tetracycline Repressor, domain 2"/>
    <property type="match status" value="1"/>
</dbReference>
<evidence type="ECO:0000313" key="6">
    <source>
        <dbReference type="EMBL" id="GAA3361832.1"/>
    </source>
</evidence>
<keyword evidence="2 4" id="KW-0238">DNA-binding</keyword>
<dbReference type="Gene3D" id="1.10.10.60">
    <property type="entry name" value="Homeodomain-like"/>
    <property type="match status" value="1"/>
</dbReference>
<comment type="caution">
    <text evidence="6">The sequence shown here is derived from an EMBL/GenBank/DDBJ whole genome shotgun (WGS) entry which is preliminary data.</text>
</comment>
<dbReference type="PANTHER" id="PTHR47506">
    <property type="entry name" value="TRANSCRIPTIONAL REGULATORY PROTEIN"/>
    <property type="match status" value="1"/>
</dbReference>
<dbReference type="SUPFAM" id="SSF48498">
    <property type="entry name" value="Tetracyclin repressor-like, C-terminal domain"/>
    <property type="match status" value="1"/>
</dbReference>
<dbReference type="SUPFAM" id="SSF46689">
    <property type="entry name" value="Homeodomain-like"/>
    <property type="match status" value="1"/>
</dbReference>
<dbReference type="EMBL" id="BAAAYK010000038">
    <property type="protein sequence ID" value="GAA3361832.1"/>
    <property type="molecule type" value="Genomic_DNA"/>
</dbReference>
<dbReference type="Pfam" id="PF16925">
    <property type="entry name" value="TetR_C_13"/>
    <property type="match status" value="1"/>
</dbReference>
<protein>
    <submittedName>
        <fullName evidence="6">TetR/AcrR family transcriptional regulator</fullName>
    </submittedName>
</protein>
<name>A0ABP6RW84_9PSEU</name>
<evidence type="ECO:0000256" key="1">
    <source>
        <dbReference type="ARBA" id="ARBA00023015"/>
    </source>
</evidence>
<dbReference type="InterPro" id="IPR001647">
    <property type="entry name" value="HTH_TetR"/>
</dbReference>
<dbReference type="InterPro" id="IPR036271">
    <property type="entry name" value="Tet_transcr_reg_TetR-rel_C_sf"/>
</dbReference>
<dbReference type="InterPro" id="IPR009057">
    <property type="entry name" value="Homeodomain-like_sf"/>
</dbReference>
<reference evidence="7" key="1">
    <citation type="journal article" date="2019" name="Int. J. Syst. Evol. Microbiol.">
        <title>The Global Catalogue of Microorganisms (GCM) 10K type strain sequencing project: providing services to taxonomists for standard genome sequencing and annotation.</title>
        <authorList>
            <consortium name="The Broad Institute Genomics Platform"/>
            <consortium name="The Broad Institute Genome Sequencing Center for Infectious Disease"/>
            <person name="Wu L."/>
            <person name="Ma J."/>
        </authorList>
    </citation>
    <scope>NUCLEOTIDE SEQUENCE [LARGE SCALE GENOMIC DNA]</scope>
    <source>
        <strain evidence="7">JCM 9687</strain>
    </source>
</reference>
<evidence type="ECO:0000256" key="3">
    <source>
        <dbReference type="ARBA" id="ARBA00023163"/>
    </source>
</evidence>
<evidence type="ECO:0000259" key="5">
    <source>
        <dbReference type="PROSITE" id="PS50977"/>
    </source>
</evidence>
<accession>A0ABP6RW84</accession>
<organism evidence="6 7">
    <name type="scientific">Saccharopolyspora gregorii</name>
    <dbReference type="NCBI Taxonomy" id="33914"/>
    <lineage>
        <taxon>Bacteria</taxon>
        <taxon>Bacillati</taxon>
        <taxon>Actinomycetota</taxon>
        <taxon>Actinomycetes</taxon>
        <taxon>Pseudonocardiales</taxon>
        <taxon>Pseudonocardiaceae</taxon>
        <taxon>Saccharopolyspora</taxon>
    </lineage>
</organism>
<proteinExistence type="predicted"/>
<evidence type="ECO:0000313" key="7">
    <source>
        <dbReference type="Proteomes" id="UP001500483"/>
    </source>
</evidence>
<dbReference type="InterPro" id="IPR023772">
    <property type="entry name" value="DNA-bd_HTH_TetR-type_CS"/>
</dbReference>
<sequence length="244" mass="26181">MEGVGRGLSDVDCFGVRHLQGLPGSVSLQSRPADRGFLAWSVKNAYHRGVPRPREFDEERVVEAIRQEFWDKGYAATSLDDLMRVSGLGKGSLYGAFGDKRALFLRVLREYNDANARMLQERLASTSRGVDFVREFVRGPSCDSTGASAQRGCLLANSTAELAMSMPDVAAEARRSYDATAEVLVEAIERAQREGDVDPGADAEPVAYAVLAAQLGVVALGRTGMGVDVLASVAESALGRLLPS</sequence>
<feature type="DNA-binding region" description="H-T-H motif" evidence="4">
    <location>
        <begin position="78"/>
        <end position="97"/>
    </location>
</feature>
<dbReference type="PROSITE" id="PS50977">
    <property type="entry name" value="HTH_TETR_2"/>
    <property type="match status" value="1"/>
</dbReference>